<organism evidence="8 9">
    <name type="scientific">Geranomyces variabilis</name>
    <dbReference type="NCBI Taxonomy" id="109894"/>
    <lineage>
        <taxon>Eukaryota</taxon>
        <taxon>Fungi</taxon>
        <taxon>Fungi incertae sedis</taxon>
        <taxon>Chytridiomycota</taxon>
        <taxon>Chytridiomycota incertae sedis</taxon>
        <taxon>Chytridiomycetes</taxon>
        <taxon>Spizellomycetales</taxon>
        <taxon>Powellomycetaceae</taxon>
        <taxon>Geranomyces</taxon>
    </lineage>
</organism>
<dbReference type="InterPro" id="IPR030378">
    <property type="entry name" value="G_CP_dom"/>
</dbReference>
<name>A0AAD5XPF0_9FUNG</name>
<dbReference type="CDD" id="cd04178">
    <property type="entry name" value="Nucleostemin_like"/>
    <property type="match status" value="1"/>
</dbReference>
<dbReference type="InterPro" id="IPR006073">
    <property type="entry name" value="GTP-bd"/>
</dbReference>
<dbReference type="GO" id="GO:0005525">
    <property type="term" value="F:GTP binding"/>
    <property type="evidence" value="ECO:0007669"/>
    <property type="project" value="UniProtKB-KW"/>
</dbReference>
<evidence type="ECO:0000259" key="7">
    <source>
        <dbReference type="PROSITE" id="PS51721"/>
    </source>
</evidence>
<comment type="subcellular location">
    <subcellularLocation>
        <location evidence="1">Nucleus</location>
    </subcellularLocation>
</comment>
<protein>
    <submittedName>
        <fullName evidence="8">Guanine nucleotide-binding protein-like 3</fullName>
    </submittedName>
</protein>
<dbReference type="AlphaFoldDB" id="A0AAD5XPF0"/>
<evidence type="ECO:0000256" key="1">
    <source>
        <dbReference type="ARBA" id="ARBA00004123"/>
    </source>
</evidence>
<dbReference type="Pfam" id="PF01926">
    <property type="entry name" value="MMR_HSR1"/>
    <property type="match status" value="1"/>
</dbReference>
<evidence type="ECO:0000313" key="9">
    <source>
        <dbReference type="Proteomes" id="UP001212152"/>
    </source>
</evidence>
<feature type="region of interest" description="Disordered" evidence="6">
    <location>
        <begin position="495"/>
        <end position="565"/>
    </location>
</feature>
<feature type="compositionally biased region" description="Basic residues" evidence="6">
    <location>
        <begin position="589"/>
        <end position="601"/>
    </location>
</feature>
<dbReference type="SUPFAM" id="SSF52540">
    <property type="entry name" value="P-loop containing nucleoside triphosphate hydrolases"/>
    <property type="match status" value="1"/>
</dbReference>
<reference evidence="8" key="1">
    <citation type="submission" date="2020-05" db="EMBL/GenBank/DDBJ databases">
        <title>Phylogenomic resolution of chytrid fungi.</title>
        <authorList>
            <person name="Stajich J.E."/>
            <person name="Amses K."/>
            <person name="Simmons R."/>
            <person name="Seto K."/>
            <person name="Myers J."/>
            <person name="Bonds A."/>
            <person name="Quandt C.A."/>
            <person name="Barry K."/>
            <person name="Liu P."/>
            <person name="Grigoriev I."/>
            <person name="Longcore J.E."/>
            <person name="James T.Y."/>
        </authorList>
    </citation>
    <scope>NUCLEOTIDE SEQUENCE</scope>
    <source>
        <strain evidence="8">JEL0379</strain>
    </source>
</reference>
<dbReference type="Pfam" id="PF08701">
    <property type="entry name" value="GN3L_Grn1"/>
    <property type="match status" value="1"/>
</dbReference>
<dbReference type="EMBL" id="JADGJQ010000048">
    <property type="protein sequence ID" value="KAJ3175775.1"/>
    <property type="molecule type" value="Genomic_DNA"/>
</dbReference>
<feature type="domain" description="CP-type G" evidence="7">
    <location>
        <begin position="145"/>
        <end position="330"/>
    </location>
</feature>
<dbReference type="InterPro" id="IPR027417">
    <property type="entry name" value="P-loop_NTPase"/>
</dbReference>
<dbReference type="PRINTS" id="PR00326">
    <property type="entry name" value="GTP1OBG"/>
</dbReference>
<feature type="compositionally biased region" description="Acidic residues" evidence="6">
    <location>
        <begin position="504"/>
        <end position="530"/>
    </location>
</feature>
<feature type="compositionally biased region" description="Low complexity" evidence="6">
    <location>
        <begin position="531"/>
        <end position="545"/>
    </location>
</feature>
<proteinExistence type="predicted"/>
<dbReference type="PANTHER" id="PTHR11089">
    <property type="entry name" value="GTP-BINDING PROTEIN-RELATED"/>
    <property type="match status" value="1"/>
</dbReference>
<feature type="compositionally biased region" description="Polar residues" evidence="6">
    <location>
        <begin position="85"/>
        <end position="94"/>
    </location>
</feature>
<dbReference type="PANTHER" id="PTHR11089:SF30">
    <property type="entry name" value="GUANINE NUCLEOTIDE-BINDING PROTEIN-LIKE 3 HOMOLOG"/>
    <property type="match status" value="1"/>
</dbReference>
<dbReference type="Proteomes" id="UP001212152">
    <property type="component" value="Unassembled WGS sequence"/>
</dbReference>
<feature type="region of interest" description="Disordered" evidence="6">
    <location>
        <begin position="580"/>
        <end position="608"/>
    </location>
</feature>
<feature type="region of interest" description="Disordered" evidence="6">
    <location>
        <begin position="72"/>
        <end position="94"/>
    </location>
</feature>
<keyword evidence="5" id="KW-0539">Nucleus</keyword>
<evidence type="ECO:0000256" key="3">
    <source>
        <dbReference type="ARBA" id="ARBA00023054"/>
    </source>
</evidence>
<evidence type="ECO:0000313" key="8">
    <source>
        <dbReference type="EMBL" id="KAJ3175775.1"/>
    </source>
</evidence>
<sequence length="645" mass="70982">MVAKKAKSKRIVASKRYKIEKKVNEAHRKQRKEARLNPVAKKMKKDPGIPNMFPFKEKLLLQAEATKVKIAEEKERQKEARAKLQSKNRGLSADQSDLAQMAREAFARSQAFDHTQSIHSDGFSLGNVVDAAAAGLKDNSRKAYYKEFKKVVENADVILEVLDARDPLGCRTRQIEELILNAGADKRVILILNKIDLVPREVVEQWLKYLRNEFPTIAFKASTQSQRNNLGQSSVSFDIASDRLLGSSECLGADNLMKLLKNYCRNANIKTSITVGVIGFPNVGKSSVINSLKRSKVCNVGATPGVTKVAQTIQLDKGIKLLDCPGIVFSQSSRDGDEAEVLLRNCVKVELLEDPVSPVEVIVGRCKKEQLMRLYNLPMFGDTRDFLVQVARQRGKLRKGGIPDVESAARAVLQDWNSGRIPFYTVPPQAGIPVNSHVSSSIVASWAQEFELPEIVETEGKELQANFKGKGEVSTRMLAIAAGTANEVDMNVDALPAGYASGGESEDMEDAMDVEDDEEESDEDSDDAPDLMDISVPPPTSSSSSGAIQSEIRFREPTTRLASAKKRVEKHIAALNAAETELNPQVNQNKKKQLKAKRKQEKKAGKGAIASMQVDDDAVLVDEKYDFAEHFAAATLPGDDSDDDL</sequence>
<dbReference type="InterPro" id="IPR023179">
    <property type="entry name" value="GTP-bd_ortho_bundle_sf"/>
</dbReference>
<evidence type="ECO:0000256" key="5">
    <source>
        <dbReference type="ARBA" id="ARBA00023242"/>
    </source>
</evidence>
<evidence type="ECO:0000256" key="6">
    <source>
        <dbReference type="SAM" id="MobiDB-lite"/>
    </source>
</evidence>
<evidence type="ECO:0000256" key="2">
    <source>
        <dbReference type="ARBA" id="ARBA00022741"/>
    </source>
</evidence>
<dbReference type="InterPro" id="IPR050755">
    <property type="entry name" value="TRAFAC_YlqF/YawG_RiboMat"/>
</dbReference>
<accession>A0AAD5XPF0</accession>
<dbReference type="InterPro" id="IPR014813">
    <property type="entry name" value="Gnl3_N_dom"/>
</dbReference>
<dbReference type="FunFam" id="3.40.50.300:FF:000493">
    <property type="entry name" value="Guanine nucleotide-binding protein-like 3-like protein"/>
    <property type="match status" value="1"/>
</dbReference>
<comment type="caution">
    <text evidence="8">The sequence shown here is derived from an EMBL/GenBank/DDBJ whole genome shotgun (WGS) entry which is preliminary data.</text>
</comment>
<keyword evidence="3" id="KW-0175">Coiled coil</keyword>
<dbReference type="PROSITE" id="PS51721">
    <property type="entry name" value="G_CP"/>
    <property type="match status" value="1"/>
</dbReference>
<feature type="compositionally biased region" description="Basic and acidic residues" evidence="6">
    <location>
        <begin position="72"/>
        <end position="82"/>
    </location>
</feature>
<dbReference type="FunFam" id="1.10.1580.10:FF:000002">
    <property type="entry name" value="Guanine nucleotide-binding protein-like 3 (nucleolar)-like"/>
    <property type="match status" value="1"/>
</dbReference>
<dbReference type="Gene3D" id="1.10.1580.10">
    <property type="match status" value="1"/>
</dbReference>
<keyword evidence="9" id="KW-1185">Reference proteome</keyword>
<dbReference type="GO" id="GO:0005730">
    <property type="term" value="C:nucleolus"/>
    <property type="evidence" value="ECO:0007669"/>
    <property type="project" value="TreeGrafter"/>
</dbReference>
<keyword evidence="4" id="KW-0342">GTP-binding</keyword>
<evidence type="ECO:0000256" key="4">
    <source>
        <dbReference type="ARBA" id="ARBA00023134"/>
    </source>
</evidence>
<keyword evidence="2" id="KW-0547">Nucleotide-binding</keyword>
<gene>
    <name evidence="8" type="primary">GNL3</name>
    <name evidence="8" type="ORF">HDU87_005769</name>
</gene>
<dbReference type="Gene3D" id="3.40.50.300">
    <property type="entry name" value="P-loop containing nucleotide triphosphate hydrolases"/>
    <property type="match status" value="1"/>
</dbReference>